<dbReference type="Proteomes" id="UP000029867">
    <property type="component" value="Unassembled WGS sequence"/>
</dbReference>
<name>A0A099NTR9_PICKU</name>
<dbReference type="EMBL" id="JQFK01000698">
    <property type="protein sequence ID" value="KGK35379.1"/>
    <property type="molecule type" value="Genomic_DNA"/>
</dbReference>
<evidence type="ECO:0000313" key="2">
    <source>
        <dbReference type="Proteomes" id="UP000029867"/>
    </source>
</evidence>
<protein>
    <submittedName>
        <fullName evidence="1">Uncharacterized protein</fullName>
    </submittedName>
</protein>
<comment type="caution">
    <text evidence="1">The sequence shown here is derived from an EMBL/GenBank/DDBJ whole genome shotgun (WGS) entry which is preliminary data.</text>
</comment>
<accession>A0A099NTR9</accession>
<dbReference type="HOGENOM" id="CLU_208691_0_0_1"/>
<dbReference type="AlphaFoldDB" id="A0A099NTR9"/>
<reference evidence="2" key="1">
    <citation type="journal article" date="2014" name="Microb. Cell Fact.">
        <title>Exploiting Issatchenkia orientalis SD108 for succinic acid production.</title>
        <authorList>
            <person name="Xiao H."/>
            <person name="Shao Z."/>
            <person name="Jiang Y."/>
            <person name="Dole S."/>
            <person name="Zhao H."/>
        </authorList>
    </citation>
    <scope>NUCLEOTIDE SEQUENCE [LARGE SCALE GENOMIC DNA]</scope>
    <source>
        <strain evidence="2">SD108</strain>
    </source>
</reference>
<sequence length="62" mass="7247">MPFTTMHLPGVNYNDFNDDDFNDDYGSGGSKPSKGHAKLSYWMMYRAVNKTRRSYRPLRLLL</sequence>
<proteinExistence type="predicted"/>
<gene>
    <name evidence="1" type="ORF">JL09_g5471</name>
</gene>
<organism evidence="1 2">
    <name type="scientific">Pichia kudriavzevii</name>
    <name type="common">Yeast</name>
    <name type="synonym">Issatchenkia orientalis</name>
    <dbReference type="NCBI Taxonomy" id="4909"/>
    <lineage>
        <taxon>Eukaryota</taxon>
        <taxon>Fungi</taxon>
        <taxon>Dikarya</taxon>
        <taxon>Ascomycota</taxon>
        <taxon>Saccharomycotina</taxon>
        <taxon>Pichiomycetes</taxon>
        <taxon>Pichiales</taxon>
        <taxon>Pichiaceae</taxon>
        <taxon>Pichia</taxon>
    </lineage>
</organism>
<evidence type="ECO:0000313" key="1">
    <source>
        <dbReference type="EMBL" id="KGK35379.1"/>
    </source>
</evidence>